<dbReference type="RefSeq" id="WP_370893277.1">
    <property type="nucleotide sequence ID" value="NZ_JBGJLR010000016.1"/>
</dbReference>
<dbReference type="PROSITE" id="PS50887">
    <property type="entry name" value="GGDEF"/>
    <property type="match status" value="1"/>
</dbReference>
<keyword evidence="1" id="KW-0175">Coiled coil</keyword>
<evidence type="ECO:0000313" key="4">
    <source>
        <dbReference type="Proteomes" id="UP001567350"/>
    </source>
</evidence>
<evidence type="ECO:0000259" key="2">
    <source>
        <dbReference type="PROSITE" id="PS50887"/>
    </source>
</evidence>
<proteinExistence type="predicted"/>
<feature type="coiled-coil region" evidence="1">
    <location>
        <begin position="317"/>
        <end position="344"/>
    </location>
</feature>
<gene>
    <name evidence="3" type="ORF">ACBP88_13455</name>
</gene>
<sequence>MAARTPADIARDTLKLLATRRLAPTPANYQAVYEEVAGLLPQVSFPLTPLRRIATVLPTQTPAQKRLAHAFSTAVEAQDWTALQAVIADYAQLDLGIAPKAPMLQEAPTAITTVNVLPDTLAQQLARLIETTMTALGEEDQRMQELSDQLVHFLRTAPPPLATLEQRLHNYSYRLSFTAQDQAQRRMGMHALLRMVGEHIASLATHDAALQQQAQSLAAAMEQPWTLQQLDRIQTHLKSLLFRHLEIEGSRADAHEQLKSLLAEHAKQMASLGKLSESHAQALTNCAQQIQQAQDLGDLTPVLQAVVHSGSALATENRIVQAQLADLREQTQAQEEQIEALSHALLGVEDSTRNDPETGALNAQGLQEALLTEAARNQRQAQPTTLAALHIDQLAALEAENGPQAKAAALVHLARLVRATLRPQDAMGRIREQQFVILFPATVVTQAAQALARLQQELSQRPLLLDDRAVPLSFSAGVIALSGLDTPAEAVQRALQACEQAQRMGLGRVALI</sequence>
<keyword evidence="4" id="KW-1185">Reference proteome</keyword>
<dbReference type="SMART" id="SM00267">
    <property type="entry name" value="GGDEF"/>
    <property type="match status" value="1"/>
</dbReference>
<name>A0ABV4IJ24_9BURK</name>
<evidence type="ECO:0000313" key="3">
    <source>
        <dbReference type="EMBL" id="MEZ2740442.1"/>
    </source>
</evidence>
<dbReference type="InterPro" id="IPR000160">
    <property type="entry name" value="GGDEF_dom"/>
</dbReference>
<dbReference type="InterPro" id="IPR043128">
    <property type="entry name" value="Rev_trsase/Diguanyl_cyclase"/>
</dbReference>
<feature type="domain" description="GGDEF" evidence="2">
    <location>
        <begin position="382"/>
        <end position="512"/>
    </location>
</feature>
<reference evidence="3 4" key="1">
    <citation type="submission" date="2024-08" db="EMBL/GenBank/DDBJ databases">
        <authorList>
            <person name="Feng Z."/>
            <person name="Ronholm J."/>
        </authorList>
    </citation>
    <scope>NUCLEOTIDE SEQUENCE [LARGE SCALE GENOMIC DNA]</scope>
    <source>
        <strain evidence="3 4">4-AB0-8</strain>
    </source>
</reference>
<dbReference type="Proteomes" id="UP001567350">
    <property type="component" value="Unassembled WGS sequence"/>
</dbReference>
<dbReference type="Pfam" id="PF00990">
    <property type="entry name" value="GGDEF"/>
    <property type="match status" value="1"/>
</dbReference>
<evidence type="ECO:0000256" key="1">
    <source>
        <dbReference type="SAM" id="Coils"/>
    </source>
</evidence>
<organism evidence="3 4">
    <name type="scientific">Comamonas jiangduensis</name>
    <dbReference type="NCBI Taxonomy" id="1194168"/>
    <lineage>
        <taxon>Bacteria</taxon>
        <taxon>Pseudomonadati</taxon>
        <taxon>Pseudomonadota</taxon>
        <taxon>Betaproteobacteria</taxon>
        <taxon>Burkholderiales</taxon>
        <taxon>Comamonadaceae</taxon>
        <taxon>Comamonas</taxon>
    </lineage>
</organism>
<dbReference type="EMBL" id="JBGJLR010000016">
    <property type="protein sequence ID" value="MEZ2740442.1"/>
    <property type="molecule type" value="Genomic_DNA"/>
</dbReference>
<dbReference type="NCBIfam" id="TIGR00254">
    <property type="entry name" value="GGDEF"/>
    <property type="match status" value="1"/>
</dbReference>
<dbReference type="CDD" id="cd01949">
    <property type="entry name" value="GGDEF"/>
    <property type="match status" value="1"/>
</dbReference>
<dbReference type="InterPro" id="IPR029787">
    <property type="entry name" value="Nucleotide_cyclase"/>
</dbReference>
<dbReference type="Gene3D" id="3.30.70.270">
    <property type="match status" value="1"/>
</dbReference>
<accession>A0ABV4IJ24</accession>
<dbReference type="SUPFAM" id="SSF55073">
    <property type="entry name" value="Nucleotide cyclase"/>
    <property type="match status" value="1"/>
</dbReference>
<comment type="caution">
    <text evidence="3">The sequence shown here is derived from an EMBL/GenBank/DDBJ whole genome shotgun (WGS) entry which is preliminary data.</text>
</comment>
<protein>
    <submittedName>
        <fullName evidence="3">GGDEF domain-containing protein</fullName>
    </submittedName>
</protein>